<proteinExistence type="predicted"/>
<dbReference type="Proteomes" id="UP000177050">
    <property type="component" value="Unassembled WGS sequence"/>
</dbReference>
<feature type="transmembrane region" description="Helical" evidence="1">
    <location>
        <begin position="12"/>
        <end position="30"/>
    </location>
</feature>
<gene>
    <name evidence="2" type="ORF">A3K52_05280</name>
</gene>
<dbReference type="EMBL" id="MGBR01000001">
    <property type="protein sequence ID" value="OGK74151.1"/>
    <property type="molecule type" value="Genomic_DNA"/>
</dbReference>
<evidence type="ECO:0000313" key="3">
    <source>
        <dbReference type="Proteomes" id="UP000177050"/>
    </source>
</evidence>
<dbReference type="PROSITE" id="PS51257">
    <property type="entry name" value="PROKAR_LIPOPROTEIN"/>
    <property type="match status" value="1"/>
</dbReference>
<keyword evidence="1" id="KW-0812">Transmembrane</keyword>
<name>A0A1F7L213_9BACT</name>
<dbReference type="AlphaFoldDB" id="A0A1F7L213"/>
<evidence type="ECO:0000313" key="2">
    <source>
        <dbReference type="EMBL" id="OGK74151.1"/>
    </source>
</evidence>
<protein>
    <submittedName>
        <fullName evidence="2">Uncharacterized protein</fullName>
    </submittedName>
</protein>
<evidence type="ECO:0000256" key="1">
    <source>
        <dbReference type="SAM" id="Phobius"/>
    </source>
</evidence>
<sequence>MKMKAKRYVIQIGLNMVVGCAFVVFAYVYIQRQNPNPRVIKKQTNKKHKRYISKSLKTCALIDYGCGKNEELFQDSIGCGCQSK</sequence>
<comment type="caution">
    <text evidence="2">The sequence shown here is derived from an EMBL/GenBank/DDBJ whole genome shotgun (WGS) entry which is preliminary data.</text>
</comment>
<keyword evidence="1" id="KW-0472">Membrane</keyword>
<reference evidence="2 3" key="1">
    <citation type="journal article" date="2016" name="Nat. Commun.">
        <title>Thousands of microbial genomes shed light on interconnected biogeochemical processes in an aquifer system.</title>
        <authorList>
            <person name="Anantharaman K."/>
            <person name="Brown C.T."/>
            <person name="Hug L.A."/>
            <person name="Sharon I."/>
            <person name="Castelle C.J."/>
            <person name="Probst A.J."/>
            <person name="Thomas B.C."/>
            <person name="Singh A."/>
            <person name="Wilkins M.J."/>
            <person name="Karaoz U."/>
            <person name="Brodie E.L."/>
            <person name="Williams K.H."/>
            <person name="Hubbard S.S."/>
            <person name="Banfield J.F."/>
        </authorList>
    </citation>
    <scope>NUCLEOTIDE SEQUENCE [LARGE SCALE GENOMIC DNA]</scope>
</reference>
<keyword evidence="1" id="KW-1133">Transmembrane helix</keyword>
<accession>A0A1F7L213</accession>
<organism evidence="2 3">
    <name type="scientific">Candidatus Roizmanbacteria bacterium RIFOXYD1_FULL_38_12</name>
    <dbReference type="NCBI Taxonomy" id="1802093"/>
    <lineage>
        <taxon>Bacteria</taxon>
        <taxon>Candidatus Roizmaniibacteriota</taxon>
    </lineage>
</organism>